<feature type="domain" description="Aminoglycoside phosphotransferase" evidence="2">
    <location>
        <begin position="33"/>
        <end position="271"/>
    </location>
</feature>
<comment type="similarity">
    <text evidence="1">Belongs to the pseudomonas-type ThrB family.</text>
</comment>
<dbReference type="GO" id="GO:0009088">
    <property type="term" value="P:threonine biosynthetic process"/>
    <property type="evidence" value="ECO:0007669"/>
    <property type="project" value="TreeGrafter"/>
</dbReference>
<evidence type="ECO:0000259" key="2">
    <source>
        <dbReference type="Pfam" id="PF01636"/>
    </source>
</evidence>
<dbReference type="AlphaFoldDB" id="A0A2R4MFR1"/>
<sequence>MHDQIEQTGISANKLAAALALWPAWQRADFQLINHTENATFLLTLPDGNKSVLRVHRYGYNSAAAIQSELAWMQALRRDKGMFTPTPIPGANSAALQSAPVNINTEVPAQFMVLFEFETGREPSEHDDLQHSFEELGRLAAKAHQHVQSWTPPDGFERLQWTENTILDPDGLWGDWRKAPLMDARRAVYQQLDQTLRQRLIAFGKSKARYGLIHADMRLANLLIDGDQTKLIDFDDCGYCWYLYDFAAAISFIEDSPKVPQLRDAWLKGYREIHALSKEDEAELETMIMLRRMALTAWIGSHISSPFAAEMAKDFVPRGVPLIENYLATHG</sequence>
<keyword evidence="4" id="KW-1185">Reference proteome</keyword>
<dbReference type="PANTHER" id="PTHR21064">
    <property type="entry name" value="AMINOGLYCOSIDE PHOSPHOTRANSFERASE DOMAIN-CONTAINING PROTEIN-RELATED"/>
    <property type="match status" value="1"/>
</dbReference>
<evidence type="ECO:0000313" key="4">
    <source>
        <dbReference type="Proteomes" id="UP000258927"/>
    </source>
</evidence>
<dbReference type="InterPro" id="IPR002575">
    <property type="entry name" value="Aminoglycoside_PTrfase"/>
</dbReference>
<dbReference type="KEGG" id="mmyr:MXMO3_02271"/>
<dbReference type="RefSeq" id="WP_117396795.1">
    <property type="nucleotide sequence ID" value="NZ_CP021330.1"/>
</dbReference>
<proteinExistence type="inferred from homology"/>
<dbReference type="Proteomes" id="UP000258927">
    <property type="component" value="Chromosome"/>
</dbReference>
<dbReference type="Gene3D" id="3.90.1200.10">
    <property type="match status" value="1"/>
</dbReference>
<organism evidence="3 4">
    <name type="scientific">Maritalea myrionectae</name>
    <dbReference type="NCBI Taxonomy" id="454601"/>
    <lineage>
        <taxon>Bacteria</taxon>
        <taxon>Pseudomonadati</taxon>
        <taxon>Pseudomonadota</taxon>
        <taxon>Alphaproteobacteria</taxon>
        <taxon>Hyphomicrobiales</taxon>
        <taxon>Devosiaceae</taxon>
        <taxon>Maritalea</taxon>
    </lineage>
</organism>
<dbReference type="GO" id="GO:0004413">
    <property type="term" value="F:homoserine kinase activity"/>
    <property type="evidence" value="ECO:0007669"/>
    <property type="project" value="TreeGrafter"/>
</dbReference>
<evidence type="ECO:0000313" key="3">
    <source>
        <dbReference type="EMBL" id="AVX04785.1"/>
    </source>
</evidence>
<dbReference type="EMBL" id="CP021330">
    <property type="protein sequence ID" value="AVX04785.1"/>
    <property type="molecule type" value="Genomic_DNA"/>
</dbReference>
<dbReference type="SUPFAM" id="SSF56112">
    <property type="entry name" value="Protein kinase-like (PK-like)"/>
    <property type="match status" value="1"/>
</dbReference>
<gene>
    <name evidence="3" type="ORF">MXMO3_02271</name>
</gene>
<name>A0A2R4MFR1_9HYPH</name>
<dbReference type="PANTHER" id="PTHR21064:SF6">
    <property type="entry name" value="AMINOGLYCOSIDE PHOSPHOTRANSFERASE DOMAIN-CONTAINING PROTEIN"/>
    <property type="match status" value="1"/>
</dbReference>
<reference evidence="3 4" key="1">
    <citation type="submission" date="2017-05" db="EMBL/GenBank/DDBJ databases">
        <title>Genome Analysis of Maritalea myrionectae HL2708#5.</title>
        <authorList>
            <consortium name="Cotde Inc.-PKNU"/>
            <person name="Jang D."/>
            <person name="Oh H.-M."/>
        </authorList>
    </citation>
    <scope>NUCLEOTIDE SEQUENCE [LARGE SCALE GENOMIC DNA]</scope>
    <source>
        <strain evidence="3 4">HL2708#5</strain>
    </source>
</reference>
<accession>A0A2R4MFR1</accession>
<dbReference type="STRING" id="1122213.GCA_000423365_02589"/>
<evidence type="ECO:0000256" key="1">
    <source>
        <dbReference type="ARBA" id="ARBA00038240"/>
    </source>
</evidence>
<dbReference type="InterPro" id="IPR011009">
    <property type="entry name" value="Kinase-like_dom_sf"/>
</dbReference>
<protein>
    <recommendedName>
        <fullName evidence="2">Aminoglycoside phosphotransferase domain-containing protein</fullName>
    </recommendedName>
</protein>
<dbReference type="InterPro" id="IPR050249">
    <property type="entry name" value="Pseudomonas-type_ThrB"/>
</dbReference>
<dbReference type="Pfam" id="PF01636">
    <property type="entry name" value="APH"/>
    <property type="match status" value="1"/>
</dbReference>